<feature type="domain" description="Gelsolin-like" evidence="5">
    <location>
        <begin position="178"/>
        <end position="241"/>
    </location>
</feature>
<evidence type="ECO:0000256" key="4">
    <source>
        <dbReference type="ARBA" id="ARBA00023203"/>
    </source>
</evidence>
<dbReference type="GO" id="GO:0051015">
    <property type="term" value="F:actin filament binding"/>
    <property type="evidence" value="ECO:0007669"/>
    <property type="project" value="InterPro"/>
</dbReference>
<name>Q8I6Y1_SUBDO</name>
<accession>Q8I6Y1</accession>
<keyword evidence="2" id="KW-0117">Actin capping</keyword>
<dbReference type="GO" id="GO:0008154">
    <property type="term" value="P:actin polymerization or depolymerization"/>
    <property type="evidence" value="ECO:0007669"/>
    <property type="project" value="TreeGrafter"/>
</dbReference>
<dbReference type="SUPFAM" id="SSF55753">
    <property type="entry name" value="Actin depolymerizing proteins"/>
    <property type="match status" value="3"/>
</dbReference>
<dbReference type="InterPro" id="IPR007122">
    <property type="entry name" value="Villin/Gelsolin"/>
</dbReference>
<dbReference type="InterPro" id="IPR007123">
    <property type="entry name" value="Gelsolin-like_dom"/>
</dbReference>
<dbReference type="PRINTS" id="PR00597">
    <property type="entry name" value="GELSOLIN"/>
</dbReference>
<keyword evidence="3" id="KW-0677">Repeat</keyword>
<dbReference type="GO" id="GO:0005737">
    <property type="term" value="C:cytoplasm"/>
    <property type="evidence" value="ECO:0007669"/>
    <property type="project" value="TreeGrafter"/>
</dbReference>
<dbReference type="CDD" id="cd11290">
    <property type="entry name" value="gelsolin_S1_like"/>
    <property type="match status" value="1"/>
</dbReference>
<dbReference type="Gene3D" id="3.40.20.10">
    <property type="entry name" value="Severin"/>
    <property type="match status" value="3"/>
</dbReference>
<evidence type="ECO:0000256" key="3">
    <source>
        <dbReference type="ARBA" id="ARBA00022737"/>
    </source>
</evidence>
<dbReference type="GO" id="GO:0015629">
    <property type="term" value="C:actin cytoskeleton"/>
    <property type="evidence" value="ECO:0007669"/>
    <property type="project" value="TreeGrafter"/>
</dbReference>
<dbReference type="PANTHER" id="PTHR11977:SF130">
    <property type="entry name" value="SEVERIN"/>
    <property type="match status" value="1"/>
</dbReference>
<dbReference type="CDD" id="cd11289">
    <property type="entry name" value="gelsolin_S2_like"/>
    <property type="match status" value="1"/>
</dbReference>
<dbReference type="Pfam" id="PF00626">
    <property type="entry name" value="Gelsolin"/>
    <property type="match status" value="3"/>
</dbReference>
<dbReference type="InterPro" id="IPR029006">
    <property type="entry name" value="ADF-H/Gelsolin-like_dom_sf"/>
</dbReference>
<keyword evidence="4" id="KW-0009">Actin-binding</keyword>
<sequence>MSGFVKAKKYDWKDTNISLFGSDTDRQVKKESAETEPAWKGAGQAVGIQIWRIVKFKVVHWDKNEYGKFYNGDSYIILNTYKEKDSDALLYDVHFWIGKYSTQDEYGTAAYKTVELDTLLDDKPIQHREVQGHESSLFKSYFPTLELLNGGADTGFKHVKPQEYCPRLLHFHGEKKKIEIKEVPLCRSSIDSSDVFILDLGLEVYQWNGKTCNKDEKFKAVQHLQTLKSERNGKPKVESLDEREISESHKFYSYFNDDNEEEPDEQDDPDFVKSLFRLSDQSGELERTLEGTGSMPRSTLDENDVFILDTGCELFVWVGNGTSAAEQRNALPYAHAYLKTTKHPLICVTCYRQSATPDSFYKAMED</sequence>
<feature type="domain" description="Gelsolin-like" evidence="5">
    <location>
        <begin position="62"/>
        <end position="138"/>
    </location>
</feature>
<evidence type="ECO:0000256" key="2">
    <source>
        <dbReference type="ARBA" id="ARBA00022467"/>
    </source>
</evidence>
<proteinExistence type="evidence at transcript level"/>
<protein>
    <submittedName>
        <fullName evidence="6">Gelsolin</fullName>
    </submittedName>
</protein>
<dbReference type="EMBL" id="AJ344135">
    <property type="protein sequence ID" value="CAC87029.1"/>
    <property type="molecule type" value="mRNA"/>
</dbReference>
<organism evidence="6">
    <name type="scientific">Suberites domuncula</name>
    <name type="common">Sponge</name>
    <dbReference type="NCBI Taxonomy" id="55567"/>
    <lineage>
        <taxon>Eukaryota</taxon>
        <taxon>Metazoa</taxon>
        <taxon>Porifera</taxon>
        <taxon>Demospongiae</taxon>
        <taxon>Heteroscleromorpha</taxon>
        <taxon>Suberitida</taxon>
        <taxon>Suberitidae</taxon>
        <taxon>Suberites</taxon>
    </lineage>
</organism>
<dbReference type="PANTHER" id="PTHR11977">
    <property type="entry name" value="VILLIN"/>
    <property type="match status" value="1"/>
</dbReference>
<comment type="similarity">
    <text evidence="1">Belongs to the villin/gelsolin family.</text>
</comment>
<evidence type="ECO:0000259" key="5">
    <source>
        <dbReference type="Pfam" id="PF00626"/>
    </source>
</evidence>
<dbReference type="FunFam" id="3.40.20.10:FF:000043">
    <property type="entry name" value="macrophage-capping protein-like isoform X2"/>
    <property type="match status" value="1"/>
</dbReference>
<reference evidence="6" key="1">
    <citation type="submission" date="2001-08" db="EMBL/GenBank/DDBJ databases">
        <title>Caspase-mediated apoptosis in sponges: cloning and function.</title>
        <authorList>
            <person name="Wiens M."/>
            <person name="Saenger H."/>
            <person name="Krasko A."/>
            <person name="Perovic S."/>
            <person name="Mueller W.E.G."/>
        </authorList>
    </citation>
    <scope>NUCLEOTIDE SEQUENCE</scope>
    <source>
        <strain evidence="6">Eukaryota</strain>
    </source>
</reference>
<feature type="domain" description="Gelsolin-like" evidence="5">
    <location>
        <begin position="298"/>
        <end position="338"/>
    </location>
</feature>
<dbReference type="AlphaFoldDB" id="Q8I6Y1"/>
<dbReference type="SMART" id="SM00262">
    <property type="entry name" value="GEL"/>
    <property type="match status" value="3"/>
</dbReference>
<gene>
    <name evidence="6" type="primary">gels</name>
</gene>
<evidence type="ECO:0000256" key="1">
    <source>
        <dbReference type="ARBA" id="ARBA00008418"/>
    </source>
</evidence>
<dbReference type="GO" id="GO:0051693">
    <property type="term" value="P:actin filament capping"/>
    <property type="evidence" value="ECO:0007669"/>
    <property type="project" value="UniProtKB-KW"/>
</dbReference>
<evidence type="ECO:0000313" key="6">
    <source>
        <dbReference type="EMBL" id="CAC87029.1"/>
    </source>
</evidence>